<gene>
    <name evidence="1" type="ORF">QE152_g5285</name>
</gene>
<dbReference type="AlphaFoldDB" id="A0AAW1MPQ7"/>
<proteinExistence type="predicted"/>
<organism evidence="1 2">
    <name type="scientific">Popillia japonica</name>
    <name type="common">Japanese beetle</name>
    <dbReference type="NCBI Taxonomy" id="7064"/>
    <lineage>
        <taxon>Eukaryota</taxon>
        <taxon>Metazoa</taxon>
        <taxon>Ecdysozoa</taxon>
        <taxon>Arthropoda</taxon>
        <taxon>Hexapoda</taxon>
        <taxon>Insecta</taxon>
        <taxon>Pterygota</taxon>
        <taxon>Neoptera</taxon>
        <taxon>Endopterygota</taxon>
        <taxon>Coleoptera</taxon>
        <taxon>Polyphaga</taxon>
        <taxon>Scarabaeiformia</taxon>
        <taxon>Scarabaeidae</taxon>
        <taxon>Rutelinae</taxon>
        <taxon>Popillia</taxon>
    </lineage>
</organism>
<reference evidence="1 2" key="1">
    <citation type="journal article" date="2024" name="BMC Genomics">
        <title>De novo assembly and annotation of Popillia japonica's genome with initial clues to its potential as an invasive pest.</title>
        <authorList>
            <person name="Cucini C."/>
            <person name="Boschi S."/>
            <person name="Funari R."/>
            <person name="Cardaioli E."/>
            <person name="Iannotti N."/>
            <person name="Marturano G."/>
            <person name="Paoli F."/>
            <person name="Bruttini M."/>
            <person name="Carapelli A."/>
            <person name="Frati F."/>
            <person name="Nardi F."/>
        </authorList>
    </citation>
    <scope>NUCLEOTIDE SEQUENCE [LARGE SCALE GENOMIC DNA]</scope>
    <source>
        <strain evidence="1">DMR45628</strain>
    </source>
</reference>
<accession>A0AAW1MPQ7</accession>
<keyword evidence="2" id="KW-1185">Reference proteome</keyword>
<evidence type="ECO:0000313" key="2">
    <source>
        <dbReference type="Proteomes" id="UP001458880"/>
    </source>
</evidence>
<dbReference type="EMBL" id="JASPKY010000030">
    <property type="protein sequence ID" value="KAK9747520.1"/>
    <property type="molecule type" value="Genomic_DNA"/>
</dbReference>
<comment type="caution">
    <text evidence="1">The sequence shown here is derived from an EMBL/GenBank/DDBJ whole genome shotgun (WGS) entry which is preliminary data.</text>
</comment>
<sequence length="74" mass="8586">MEQNHADETSTSDALPGTILDNYHDNKKYINFIEKEMDKSNRLPIASKQVLKAKMTEWALMQSQLVGHIRRLEI</sequence>
<evidence type="ECO:0000313" key="1">
    <source>
        <dbReference type="EMBL" id="KAK9747520.1"/>
    </source>
</evidence>
<dbReference type="Proteomes" id="UP001458880">
    <property type="component" value="Unassembled WGS sequence"/>
</dbReference>
<name>A0AAW1MPQ7_POPJA</name>
<protein>
    <submittedName>
        <fullName evidence="1">Uncharacterized protein</fullName>
    </submittedName>
</protein>